<dbReference type="SUPFAM" id="SSF53850">
    <property type="entry name" value="Periplasmic binding protein-like II"/>
    <property type="match status" value="1"/>
</dbReference>
<comment type="similarity">
    <text evidence="1">Belongs to the LysR transcriptional regulatory family.</text>
</comment>
<comment type="caution">
    <text evidence="6">The sequence shown here is derived from an EMBL/GenBank/DDBJ whole genome shotgun (WGS) entry which is preliminary data.</text>
</comment>
<keyword evidence="3" id="KW-0238">DNA-binding</keyword>
<dbReference type="FunFam" id="1.10.10.10:FF:000001">
    <property type="entry name" value="LysR family transcriptional regulator"/>
    <property type="match status" value="1"/>
</dbReference>
<evidence type="ECO:0000256" key="1">
    <source>
        <dbReference type="ARBA" id="ARBA00009437"/>
    </source>
</evidence>
<keyword evidence="2" id="KW-0805">Transcription regulation</keyword>
<dbReference type="AlphaFoldDB" id="A0A9D1XD02"/>
<reference evidence="6" key="1">
    <citation type="journal article" date="2021" name="PeerJ">
        <title>Extensive microbial diversity within the chicken gut microbiome revealed by metagenomics and culture.</title>
        <authorList>
            <person name="Gilroy R."/>
            <person name="Ravi A."/>
            <person name="Getino M."/>
            <person name="Pursley I."/>
            <person name="Horton D.L."/>
            <person name="Alikhan N.F."/>
            <person name="Baker D."/>
            <person name="Gharbi K."/>
            <person name="Hall N."/>
            <person name="Watson M."/>
            <person name="Adriaenssens E.M."/>
            <person name="Foster-Nyarko E."/>
            <person name="Jarju S."/>
            <person name="Secka A."/>
            <person name="Antonio M."/>
            <person name="Oren A."/>
            <person name="Chaudhuri R.R."/>
            <person name="La Ragione R."/>
            <person name="Hildebrand F."/>
            <person name="Pallen M.J."/>
        </authorList>
    </citation>
    <scope>NUCLEOTIDE SEQUENCE</scope>
    <source>
        <strain evidence="6">CHK183-1962</strain>
    </source>
</reference>
<dbReference type="GO" id="GO:0000976">
    <property type="term" value="F:transcription cis-regulatory region binding"/>
    <property type="evidence" value="ECO:0007669"/>
    <property type="project" value="TreeGrafter"/>
</dbReference>
<dbReference type="GO" id="GO:0003700">
    <property type="term" value="F:DNA-binding transcription factor activity"/>
    <property type="evidence" value="ECO:0007669"/>
    <property type="project" value="InterPro"/>
</dbReference>
<dbReference type="PRINTS" id="PR00039">
    <property type="entry name" value="HTHLYSR"/>
</dbReference>
<keyword evidence="4" id="KW-0804">Transcription</keyword>
<dbReference type="Pfam" id="PF00126">
    <property type="entry name" value="HTH_1"/>
    <property type="match status" value="1"/>
</dbReference>
<dbReference type="PANTHER" id="PTHR30126">
    <property type="entry name" value="HTH-TYPE TRANSCRIPTIONAL REGULATOR"/>
    <property type="match status" value="1"/>
</dbReference>
<reference evidence="6" key="2">
    <citation type="submission" date="2021-04" db="EMBL/GenBank/DDBJ databases">
        <authorList>
            <person name="Gilroy R."/>
        </authorList>
    </citation>
    <scope>NUCLEOTIDE SEQUENCE</scope>
    <source>
        <strain evidence="6">CHK183-1962</strain>
    </source>
</reference>
<evidence type="ECO:0000256" key="3">
    <source>
        <dbReference type="ARBA" id="ARBA00023125"/>
    </source>
</evidence>
<dbReference type="Pfam" id="PF03466">
    <property type="entry name" value="LysR_substrate"/>
    <property type="match status" value="1"/>
</dbReference>
<feature type="domain" description="HTH lysR-type" evidence="5">
    <location>
        <begin position="1"/>
        <end position="58"/>
    </location>
</feature>
<dbReference type="InterPro" id="IPR005119">
    <property type="entry name" value="LysR_subst-bd"/>
</dbReference>
<evidence type="ECO:0000256" key="2">
    <source>
        <dbReference type="ARBA" id="ARBA00023015"/>
    </source>
</evidence>
<proteinExistence type="inferred from homology"/>
<accession>A0A9D1XD02</accession>
<dbReference type="Proteomes" id="UP000886890">
    <property type="component" value="Unassembled WGS sequence"/>
</dbReference>
<evidence type="ECO:0000256" key="4">
    <source>
        <dbReference type="ARBA" id="ARBA00023163"/>
    </source>
</evidence>
<dbReference type="InterPro" id="IPR000847">
    <property type="entry name" value="LysR_HTH_N"/>
</dbReference>
<sequence length="296" mass="34217">MELKNIHTFIKVAEFENFTKASNELGYAQSTVTMQIQQLENELQANLFERNGKRIRLSSAGQEFLKYAYQISKYESMALDHFHRTEEPEGHLNIGIMETVASSEYRNLFFTFMEKYPKITLHIEVATTLKAMEDLDKGVFDLIFLLDKPIARADWKTARTFPADISFFCSSAHPLAGQKDVPLERLLQEHFVLTEKGCNYRQVFENDLAAARQNLECTMEIGHASFIINAVARQLGIGLLPLFTLKEALQRQEISLIEVKDYQIRLAIQVIYNTQRRVSLPLQVFLNELEHFYPLE</sequence>
<dbReference type="CDD" id="cd05466">
    <property type="entry name" value="PBP2_LTTR_substrate"/>
    <property type="match status" value="1"/>
</dbReference>
<name>A0A9D1XD02_9FIRM</name>
<dbReference type="InterPro" id="IPR036388">
    <property type="entry name" value="WH-like_DNA-bd_sf"/>
</dbReference>
<evidence type="ECO:0000313" key="6">
    <source>
        <dbReference type="EMBL" id="HIX76984.1"/>
    </source>
</evidence>
<protein>
    <submittedName>
        <fullName evidence="6">LysR family transcriptional regulator</fullName>
    </submittedName>
</protein>
<dbReference type="InterPro" id="IPR036390">
    <property type="entry name" value="WH_DNA-bd_sf"/>
</dbReference>
<evidence type="ECO:0000259" key="5">
    <source>
        <dbReference type="PROSITE" id="PS50931"/>
    </source>
</evidence>
<evidence type="ECO:0000313" key="7">
    <source>
        <dbReference type="Proteomes" id="UP000886890"/>
    </source>
</evidence>
<gene>
    <name evidence="6" type="ORF">H9734_05225</name>
</gene>
<dbReference type="EMBL" id="DXEK01000085">
    <property type="protein sequence ID" value="HIX76984.1"/>
    <property type="molecule type" value="Genomic_DNA"/>
</dbReference>
<dbReference type="PROSITE" id="PS50931">
    <property type="entry name" value="HTH_LYSR"/>
    <property type="match status" value="1"/>
</dbReference>
<dbReference type="Gene3D" id="3.40.190.290">
    <property type="match status" value="1"/>
</dbReference>
<organism evidence="6 7">
    <name type="scientific">Candidatus Fusicatenibacter merdavium</name>
    <dbReference type="NCBI Taxonomy" id="2838600"/>
    <lineage>
        <taxon>Bacteria</taxon>
        <taxon>Bacillati</taxon>
        <taxon>Bacillota</taxon>
        <taxon>Clostridia</taxon>
        <taxon>Lachnospirales</taxon>
        <taxon>Lachnospiraceae</taxon>
        <taxon>Fusicatenibacter</taxon>
    </lineage>
</organism>
<dbReference type="PANTHER" id="PTHR30126:SF40">
    <property type="entry name" value="HTH-TYPE TRANSCRIPTIONAL REGULATOR GLTR"/>
    <property type="match status" value="1"/>
</dbReference>
<dbReference type="Gene3D" id="1.10.10.10">
    <property type="entry name" value="Winged helix-like DNA-binding domain superfamily/Winged helix DNA-binding domain"/>
    <property type="match status" value="1"/>
</dbReference>
<dbReference type="SUPFAM" id="SSF46785">
    <property type="entry name" value="Winged helix' DNA-binding domain"/>
    <property type="match status" value="1"/>
</dbReference>